<dbReference type="PANTHER" id="PTHR11040">
    <property type="entry name" value="ZINC/IRON TRANSPORTER"/>
    <property type="match status" value="1"/>
</dbReference>
<feature type="compositionally biased region" description="Polar residues" evidence="5">
    <location>
        <begin position="173"/>
        <end position="185"/>
    </location>
</feature>
<evidence type="ECO:0000256" key="3">
    <source>
        <dbReference type="ARBA" id="ARBA00022989"/>
    </source>
</evidence>
<keyword evidence="4 6" id="KW-0472">Membrane</keyword>
<proteinExistence type="predicted"/>
<evidence type="ECO:0000256" key="2">
    <source>
        <dbReference type="ARBA" id="ARBA00022692"/>
    </source>
</evidence>
<evidence type="ECO:0000256" key="6">
    <source>
        <dbReference type="SAM" id="Phobius"/>
    </source>
</evidence>
<evidence type="ECO:0000256" key="1">
    <source>
        <dbReference type="ARBA" id="ARBA00004141"/>
    </source>
</evidence>
<feature type="transmembrane region" description="Helical" evidence="6">
    <location>
        <begin position="247"/>
        <end position="269"/>
    </location>
</feature>
<evidence type="ECO:0000256" key="4">
    <source>
        <dbReference type="ARBA" id="ARBA00023136"/>
    </source>
</evidence>
<keyword evidence="2 6" id="KW-0812">Transmembrane</keyword>
<evidence type="ECO:0000313" key="7">
    <source>
        <dbReference type="EMBL" id="KAJ1983732.1"/>
    </source>
</evidence>
<keyword evidence="3 6" id="KW-1133">Transmembrane helix</keyword>
<organism evidence="7 8">
    <name type="scientific">Dimargaris verticillata</name>
    <dbReference type="NCBI Taxonomy" id="2761393"/>
    <lineage>
        <taxon>Eukaryota</taxon>
        <taxon>Fungi</taxon>
        <taxon>Fungi incertae sedis</taxon>
        <taxon>Zoopagomycota</taxon>
        <taxon>Kickxellomycotina</taxon>
        <taxon>Dimargaritomycetes</taxon>
        <taxon>Dimargaritales</taxon>
        <taxon>Dimargaritaceae</taxon>
        <taxon>Dimargaris</taxon>
    </lineage>
</organism>
<keyword evidence="8" id="KW-1185">Reference proteome</keyword>
<name>A0A9W8B527_9FUNG</name>
<dbReference type="GO" id="GO:0005385">
    <property type="term" value="F:zinc ion transmembrane transporter activity"/>
    <property type="evidence" value="ECO:0007669"/>
    <property type="project" value="TreeGrafter"/>
</dbReference>
<feature type="transmembrane region" description="Helical" evidence="6">
    <location>
        <begin position="328"/>
        <end position="353"/>
    </location>
</feature>
<dbReference type="Proteomes" id="UP001151582">
    <property type="component" value="Unassembled WGS sequence"/>
</dbReference>
<comment type="caution">
    <text evidence="7">The sequence shown here is derived from an EMBL/GenBank/DDBJ whole genome shotgun (WGS) entry which is preliminary data.</text>
</comment>
<feature type="transmembrane region" description="Helical" evidence="6">
    <location>
        <begin position="51"/>
        <end position="71"/>
    </location>
</feature>
<feature type="compositionally biased region" description="Basic and acidic residues" evidence="5">
    <location>
        <begin position="159"/>
        <end position="172"/>
    </location>
</feature>
<gene>
    <name evidence="7" type="ORF">H4R34_001110</name>
</gene>
<evidence type="ECO:0008006" key="9">
    <source>
        <dbReference type="Google" id="ProtNLM"/>
    </source>
</evidence>
<dbReference type="OrthoDB" id="262547at2759"/>
<protein>
    <recommendedName>
        <fullName evidence="9">Zinc/iron permease</fullName>
    </recommendedName>
</protein>
<dbReference type="InterPro" id="IPR003689">
    <property type="entry name" value="ZIP"/>
</dbReference>
<feature type="transmembrane region" description="Helical" evidence="6">
    <location>
        <begin position="12"/>
        <end position="39"/>
    </location>
</feature>
<dbReference type="Pfam" id="PF02535">
    <property type="entry name" value="Zip"/>
    <property type="match status" value="1"/>
</dbReference>
<feature type="region of interest" description="Disordered" evidence="5">
    <location>
        <begin position="373"/>
        <end position="409"/>
    </location>
</feature>
<evidence type="ECO:0000256" key="5">
    <source>
        <dbReference type="SAM" id="MobiDB-lite"/>
    </source>
</evidence>
<accession>A0A9W8B527</accession>
<dbReference type="PANTHER" id="PTHR11040:SF210">
    <property type="entry name" value="ZINC-REGULATED TRANSPORTER 3"/>
    <property type="match status" value="1"/>
</dbReference>
<comment type="subcellular location">
    <subcellularLocation>
        <location evidence="1">Membrane</location>
        <topology evidence="1">Multi-pass membrane protein</topology>
    </subcellularLocation>
</comment>
<evidence type="ECO:0000313" key="8">
    <source>
        <dbReference type="Proteomes" id="UP001151582"/>
    </source>
</evidence>
<dbReference type="AlphaFoldDB" id="A0A9W8B527"/>
<dbReference type="EMBL" id="JANBQB010000043">
    <property type="protein sequence ID" value="KAJ1983732.1"/>
    <property type="molecule type" value="Genomic_DNA"/>
</dbReference>
<dbReference type="GO" id="GO:0016020">
    <property type="term" value="C:membrane"/>
    <property type="evidence" value="ECO:0007669"/>
    <property type="project" value="UniProtKB-SubCell"/>
</dbReference>
<reference evidence="7" key="1">
    <citation type="submission" date="2022-07" db="EMBL/GenBank/DDBJ databases">
        <title>Phylogenomic reconstructions and comparative analyses of Kickxellomycotina fungi.</title>
        <authorList>
            <person name="Reynolds N.K."/>
            <person name="Stajich J.E."/>
            <person name="Barry K."/>
            <person name="Grigoriev I.V."/>
            <person name="Crous P."/>
            <person name="Smith M.E."/>
        </authorList>
    </citation>
    <scope>NUCLEOTIDE SEQUENCE</scope>
    <source>
        <strain evidence="7">RSA 567</strain>
    </source>
</reference>
<sequence>MPQPLSDTAAAWALSLSACLACIAGAAIVLVDPLLAAIGVKHTHLIHSRKFIAVVLAFGSGVMAMTSIMVMLPNALTHARHAVPALASHPYLALAGLFSMGMGLTYLVSRITAWFTPQAVPCGCHHDSPTAESHLSPSHSFLVRPSVPIAVPTLTESLHHPSRDRLSTHHSPESQSPNSASTSRPASYGAFPPFPDQASMSRSAPPHRREFLMIAVQTAAAIAIHKLPEGLVTFIGRTESPELGWSVFVALAVHNFPEGMTLAVPFYMLTGSRSKAFGIAAAITGLVQPLGAVLGYILVHAARSQRAQEWTPQHGGGSGPLPTSMDTLFAIVLPCVAGMMVYIVLTGTMPLAFEFNASPDRSRLLEHGDFLPHASSETRPLRASDPEHSHDDDGNDEVDRPLRIDTRGPKLPVEPVCHTCSDHQDLPTVEFRGGAMTLMSPGAWRTWAPLGSAFVLGAGLIFTTQLFVEH</sequence>
<feature type="transmembrane region" description="Helical" evidence="6">
    <location>
        <begin position="276"/>
        <end position="299"/>
    </location>
</feature>
<feature type="region of interest" description="Disordered" evidence="5">
    <location>
        <begin position="159"/>
        <end position="187"/>
    </location>
</feature>
<feature type="compositionally biased region" description="Basic and acidic residues" evidence="5">
    <location>
        <begin position="379"/>
        <end position="408"/>
    </location>
</feature>
<feature type="transmembrane region" description="Helical" evidence="6">
    <location>
        <begin position="91"/>
        <end position="108"/>
    </location>
</feature>
<feature type="transmembrane region" description="Helical" evidence="6">
    <location>
        <begin position="446"/>
        <end position="468"/>
    </location>
</feature>